<dbReference type="SMART" id="SM00563">
    <property type="entry name" value="PlsC"/>
    <property type="match status" value="1"/>
</dbReference>
<dbReference type="GO" id="GO:0016287">
    <property type="term" value="F:glycerone-phosphate O-acyltransferase activity"/>
    <property type="evidence" value="ECO:0007669"/>
    <property type="project" value="TreeGrafter"/>
</dbReference>
<keyword evidence="1" id="KW-0812">Transmembrane</keyword>
<evidence type="ECO:0000313" key="3">
    <source>
        <dbReference type="EMBL" id="TSJ76575.1"/>
    </source>
</evidence>
<evidence type="ECO:0000313" key="4">
    <source>
        <dbReference type="Proteomes" id="UP000315648"/>
    </source>
</evidence>
<feature type="transmembrane region" description="Helical" evidence="1">
    <location>
        <begin position="483"/>
        <end position="505"/>
    </location>
</feature>
<keyword evidence="1" id="KW-0472">Membrane</keyword>
<dbReference type="GO" id="GO:0004366">
    <property type="term" value="F:glycerol-3-phosphate O-acyltransferase activity"/>
    <property type="evidence" value="ECO:0007669"/>
    <property type="project" value="TreeGrafter"/>
</dbReference>
<sequence>MRCSPNSSRTCVAQTDFITMALSEFSGSFARRLVRSLVKFYYPRIEVSGADRIPQDGPVLLAANHPNSLIDPVMLGIAARRPVRLMAKAPLFDIPIFGKVLHALGMVPAYRGTDDRLQVARNLESLAAAAKQMAAGHVMGIFPEGKSHDANQLALVRSGAARLALQALAAGAQGLKIVPVGLHYEQKERFRSAVWIKVGEPVDAAEWLAQHNGDEHLAMRTLTTELNTRLKSVVLHLDEAEWQPLLEDLEALLPAAGYKRRDALNGLRRQQAAVDAINYFYRTDRPRAEAAAARVRAHGQALRAAGVPADDMELSLQARMLVGSFSLTMLKLVTGALVGFFGLVTHLAPYLFVRFVSVWVPAPGQMTLALNRLLLGLPVYGAWYGLMAWWLSGYFVPWVVVTWLVLMPVSALVALDNARRWKTLFPRLRAETRLLLKPKLRAELLASQSVVVRELGGLAKEFHSAMPAPATIVMATNRYRPPLWLNVTVAAISLAVMVWFSAWLLRDRPTEFLRADAPNIAALPVTQLTEQMASDERSLVAVIDGLDELEKTFLAFEGDLKAGRRSYYKQADDEEIRRLLLKFLNYRTVLLRTVWKYQRNEDVKPEAVRLRALLLHYTAAAVAYDYSARFVQAFKDQDEAIRKLNEAEPRWDLPAGTYDLIRANLGNVEHRRWLESGWKNYQRTLPEWQAAGLTAGEPYEKFHASILLAAENTAKLSDELFSYKVGTALADVTGTVKGSYYRASSAVSTLIGDTKIRQPRHGKSLITPELMERLRPLLQPGDILIERRNWYLSNAFLPGYWPHSALYVGTPEQIKAAGIDQDMRIQRHLEKFTQRDASGHGYAIIEAISEGVVFTTIEHSIGEADSVAVLRPNLTPLQKKEVIARAFDHVGKPYDFDFDFFSADKLVCTEVVYRALNGMIDFPLVDILGRKTLPAVEIIKFWASGEGGPMLTFVAYLDGDERTGKCEWAGPAELAWSAGRPALTWLQ</sequence>
<dbReference type="InterPro" id="IPR024453">
    <property type="entry name" value="Peptidase_C92"/>
</dbReference>
<evidence type="ECO:0000259" key="2">
    <source>
        <dbReference type="SMART" id="SM00563"/>
    </source>
</evidence>
<comment type="caution">
    <text evidence="3">The sequence shown here is derived from an EMBL/GenBank/DDBJ whole genome shotgun (WGS) entry which is preliminary data.</text>
</comment>
<feature type="transmembrane region" description="Helical" evidence="1">
    <location>
        <begin position="329"/>
        <end position="352"/>
    </location>
</feature>
<dbReference type="InterPro" id="IPR052744">
    <property type="entry name" value="GPAT/DAPAT"/>
</dbReference>
<dbReference type="SUPFAM" id="SSF69593">
    <property type="entry name" value="Glycerol-3-phosphate (1)-acyltransferase"/>
    <property type="match status" value="1"/>
</dbReference>
<dbReference type="GO" id="GO:0008654">
    <property type="term" value="P:phospholipid biosynthetic process"/>
    <property type="evidence" value="ECO:0007669"/>
    <property type="project" value="TreeGrafter"/>
</dbReference>
<protein>
    <recommendedName>
        <fullName evidence="2">Phospholipid/glycerol acyltransferase domain-containing protein</fullName>
    </recommendedName>
</protein>
<accession>A0A556QIV2</accession>
<keyword evidence="1" id="KW-1133">Transmembrane helix</keyword>
<feature type="domain" description="Phospholipid/glycerol acyltransferase" evidence="2">
    <location>
        <begin position="59"/>
        <end position="185"/>
    </location>
</feature>
<organism evidence="3 4">
    <name type="scientific">Rariglobus hedericola</name>
    <dbReference type="NCBI Taxonomy" id="2597822"/>
    <lineage>
        <taxon>Bacteria</taxon>
        <taxon>Pseudomonadati</taxon>
        <taxon>Verrucomicrobiota</taxon>
        <taxon>Opitutia</taxon>
        <taxon>Opitutales</taxon>
        <taxon>Opitutaceae</taxon>
        <taxon>Rariglobus</taxon>
    </lineage>
</organism>
<dbReference type="Pfam" id="PF05708">
    <property type="entry name" value="Peptidase_C92"/>
    <property type="match status" value="1"/>
</dbReference>
<dbReference type="InterPro" id="IPR002123">
    <property type="entry name" value="Plipid/glycerol_acylTrfase"/>
</dbReference>
<reference evidence="3 4" key="1">
    <citation type="submission" date="2019-07" db="EMBL/GenBank/DDBJ databases">
        <title>Description of 53C-WASEF.</title>
        <authorList>
            <person name="Pitt A."/>
            <person name="Hahn M.W."/>
        </authorList>
    </citation>
    <scope>NUCLEOTIDE SEQUENCE [LARGE SCALE GENOMIC DNA]</scope>
    <source>
        <strain evidence="3 4">53C-WASEF</strain>
    </source>
</reference>
<evidence type="ECO:0000256" key="1">
    <source>
        <dbReference type="SAM" id="Phobius"/>
    </source>
</evidence>
<gene>
    <name evidence="3" type="ORF">FPL22_10615</name>
</gene>
<dbReference type="Pfam" id="PF01553">
    <property type="entry name" value="Acyltransferase"/>
    <property type="match status" value="1"/>
</dbReference>
<dbReference type="PANTHER" id="PTHR31605">
    <property type="entry name" value="GLYCEROL-3-PHOSPHATE O-ACYLTRANSFERASE 1"/>
    <property type="match status" value="1"/>
</dbReference>
<proteinExistence type="predicted"/>
<dbReference type="OrthoDB" id="195541at2"/>
<feature type="transmembrane region" description="Helical" evidence="1">
    <location>
        <begin position="397"/>
        <end position="415"/>
    </location>
</feature>
<dbReference type="AlphaFoldDB" id="A0A556QIV2"/>
<dbReference type="Proteomes" id="UP000315648">
    <property type="component" value="Unassembled WGS sequence"/>
</dbReference>
<name>A0A556QIV2_9BACT</name>
<dbReference type="PANTHER" id="PTHR31605:SF0">
    <property type="entry name" value="GLYCEROL-3-PHOSPHATE O-ACYLTRANSFERASE 1"/>
    <property type="match status" value="1"/>
</dbReference>
<dbReference type="Gene3D" id="3.90.1720.10">
    <property type="entry name" value="endopeptidase domain like (from Nostoc punctiforme)"/>
    <property type="match status" value="1"/>
</dbReference>
<dbReference type="InterPro" id="IPR038765">
    <property type="entry name" value="Papain-like_cys_pep_sf"/>
</dbReference>
<feature type="transmembrane region" description="Helical" evidence="1">
    <location>
        <begin position="373"/>
        <end position="391"/>
    </location>
</feature>
<dbReference type="EMBL" id="VMBG01000002">
    <property type="protein sequence ID" value="TSJ76575.1"/>
    <property type="molecule type" value="Genomic_DNA"/>
</dbReference>
<dbReference type="SUPFAM" id="SSF54001">
    <property type="entry name" value="Cysteine proteinases"/>
    <property type="match status" value="1"/>
</dbReference>
<keyword evidence="4" id="KW-1185">Reference proteome</keyword>